<dbReference type="EMBL" id="PFOX01000034">
    <property type="protein sequence ID" value="PIZ85850.1"/>
    <property type="molecule type" value="Genomic_DNA"/>
</dbReference>
<feature type="transmembrane region" description="Helical" evidence="2">
    <location>
        <begin position="70"/>
        <end position="90"/>
    </location>
</feature>
<keyword evidence="2" id="KW-0812">Transmembrane</keyword>
<accession>A0A2J0MIT8</accession>
<protein>
    <recommendedName>
        <fullName evidence="5">DUF5667 domain-containing protein</fullName>
    </recommendedName>
</protein>
<dbReference type="Proteomes" id="UP000229132">
    <property type="component" value="Unassembled WGS sequence"/>
</dbReference>
<evidence type="ECO:0008006" key="5">
    <source>
        <dbReference type="Google" id="ProtNLM"/>
    </source>
</evidence>
<dbReference type="AlphaFoldDB" id="A0A2J0MIT8"/>
<evidence type="ECO:0000313" key="3">
    <source>
        <dbReference type="EMBL" id="PIZ85850.1"/>
    </source>
</evidence>
<keyword evidence="2" id="KW-1133">Transmembrane helix</keyword>
<feature type="compositionally biased region" description="Polar residues" evidence="1">
    <location>
        <begin position="265"/>
        <end position="275"/>
    </location>
</feature>
<name>A0A2J0MIT8_9BACT</name>
<evidence type="ECO:0000313" key="4">
    <source>
        <dbReference type="Proteomes" id="UP000229132"/>
    </source>
</evidence>
<comment type="caution">
    <text evidence="3">The sequence shown here is derived from an EMBL/GenBank/DDBJ whole genome shotgun (WGS) entry which is preliminary data.</text>
</comment>
<organism evidence="3 4">
    <name type="scientific">Candidatus Nomurabacteria bacterium CG_4_10_14_0_2_um_filter_33_9</name>
    <dbReference type="NCBI Taxonomy" id="1974728"/>
    <lineage>
        <taxon>Bacteria</taxon>
        <taxon>Candidatus Nomuraibacteriota</taxon>
    </lineage>
</organism>
<reference evidence="4" key="1">
    <citation type="submission" date="2017-09" db="EMBL/GenBank/DDBJ databases">
        <title>Depth-based differentiation of microbial function through sediment-hosted aquifers and enrichment of novel symbionts in the deep terrestrial subsurface.</title>
        <authorList>
            <person name="Probst A.J."/>
            <person name="Ladd B."/>
            <person name="Jarett J.K."/>
            <person name="Geller-Mcgrath D.E."/>
            <person name="Sieber C.M.K."/>
            <person name="Emerson J.B."/>
            <person name="Anantharaman K."/>
            <person name="Thomas B.C."/>
            <person name="Malmstrom R."/>
            <person name="Stieglmeier M."/>
            <person name="Klingl A."/>
            <person name="Woyke T."/>
            <person name="Ryan C.M."/>
            <person name="Banfield J.F."/>
        </authorList>
    </citation>
    <scope>NUCLEOTIDE SEQUENCE [LARGE SCALE GENOMIC DNA]</scope>
</reference>
<evidence type="ECO:0000256" key="1">
    <source>
        <dbReference type="SAM" id="MobiDB-lite"/>
    </source>
</evidence>
<proteinExistence type="predicted"/>
<gene>
    <name evidence="3" type="ORF">COX94_01895</name>
</gene>
<feature type="region of interest" description="Disordered" evidence="1">
    <location>
        <begin position="237"/>
        <end position="275"/>
    </location>
</feature>
<keyword evidence="2" id="KW-0472">Membrane</keyword>
<evidence type="ECO:0000256" key="2">
    <source>
        <dbReference type="SAM" id="Phobius"/>
    </source>
</evidence>
<sequence>MNKEFESIIKAIKSIKLKEDEKSIMLANLLEEVPPSYEENQNATNSTTSRLYYYYQSIKNNYFLINKNKFVPIFAMVLIVVLTGGTSAFAEKAVPGDLLYKIKVSINEPVTGIFSSLSKEEETEWKERLVERRLEEAQKLISKNNFKKTTRIELENQIKGQIDEFTVNVNELALEKNKSTNSSDINIRLQASLSAHENILKKLSEKETMSTDTKQETKKLLASLDKYKDKVNSDHESLELNMGVESNPKIASTNKIEDDKDTSSDSEMTSKTTSGYTSLTTSISATASADSTSTLAKQNAAENLLNSTKLSYQKEKINLSTNIQNQIDNKLILSETALKEGKTFITSYDYIKATEKFQLVISGINEAKLLMLSNLKKGDIEYSMGIYNDDDIENENSLNLSNELELEFENNN</sequence>